<proteinExistence type="predicted"/>
<sequence>MILGCLILVLIVVASSEKAEAIAKLNDPADDT</sequence>
<accession>A0ABM9CIB6</accession>
<keyword evidence="2" id="KW-1185">Reference proteome</keyword>
<name>A0ABM9CIB6_9BACL</name>
<gene>
    <name evidence="1" type="ORF">PAECIP111892_03844</name>
</gene>
<dbReference type="Proteomes" id="UP000838324">
    <property type="component" value="Unassembled WGS sequence"/>
</dbReference>
<reference evidence="1" key="1">
    <citation type="submission" date="2022-01" db="EMBL/GenBank/DDBJ databases">
        <authorList>
            <person name="Criscuolo A."/>
        </authorList>
    </citation>
    <scope>NUCLEOTIDE SEQUENCE</scope>
    <source>
        <strain evidence="1">CIP111892</strain>
    </source>
</reference>
<dbReference type="EMBL" id="CAKMMG010000006">
    <property type="protein sequence ID" value="CAH1213394.1"/>
    <property type="molecule type" value="Genomic_DNA"/>
</dbReference>
<evidence type="ECO:0000313" key="2">
    <source>
        <dbReference type="Proteomes" id="UP000838324"/>
    </source>
</evidence>
<comment type="caution">
    <text evidence="1">The sequence shown here is derived from an EMBL/GenBank/DDBJ whole genome shotgun (WGS) entry which is preliminary data.</text>
</comment>
<evidence type="ECO:0000313" key="1">
    <source>
        <dbReference type="EMBL" id="CAH1213394.1"/>
    </source>
</evidence>
<organism evidence="1 2">
    <name type="scientific">Paenibacillus auburnensis</name>
    <dbReference type="NCBI Taxonomy" id="2905649"/>
    <lineage>
        <taxon>Bacteria</taxon>
        <taxon>Bacillati</taxon>
        <taxon>Bacillota</taxon>
        <taxon>Bacilli</taxon>
        <taxon>Bacillales</taxon>
        <taxon>Paenibacillaceae</taxon>
        <taxon>Paenibacillus</taxon>
    </lineage>
</organism>
<protein>
    <submittedName>
        <fullName evidence="1">Uncharacterized protein</fullName>
    </submittedName>
</protein>